<feature type="region of interest" description="Disordered" evidence="1">
    <location>
        <begin position="64"/>
        <end position="127"/>
    </location>
</feature>
<dbReference type="OrthoDB" id="2688210at2759"/>
<reference evidence="2 3" key="1">
    <citation type="journal article" date="2020" name="ISME J.">
        <title>Uncovering the hidden diversity of litter-decomposition mechanisms in mushroom-forming fungi.</title>
        <authorList>
            <person name="Floudas D."/>
            <person name="Bentzer J."/>
            <person name="Ahren D."/>
            <person name="Johansson T."/>
            <person name="Persson P."/>
            <person name="Tunlid A."/>
        </authorList>
    </citation>
    <scope>NUCLEOTIDE SEQUENCE [LARGE SCALE GENOMIC DNA]</scope>
    <source>
        <strain evidence="2 3">CBS 661.87</strain>
    </source>
</reference>
<dbReference type="EMBL" id="JAACJP010000014">
    <property type="protein sequence ID" value="KAF5380198.1"/>
    <property type="molecule type" value="Genomic_DNA"/>
</dbReference>
<sequence>MAALLERDPNLDICPDFDSEPFEPMRELLRNTGITNQQAIDSLRNAWVTRNDQLRDRWAQEADARQALADAAAMQQQGGQQPQQQAPPPPRDPPRPDDGQEEEEQQEEPGTDGRPDREKRARPKLQSFDPNLPVASVIVPRPSSYALNKLANYEYCELWYFTQEGCEDAQRAQRSEADDAFGMAKIGEMVTLRPVASVQASKRAIQDADLSWEQLYYAQRSFVDYILKAGWPEEHAQALVRFFVHLENSPYINRENGKKILLTYQDRVRRSWMDAMKQSDGPVFNIAIINTELLESIAREMQSTTTADLHRQVCTLCFS</sequence>
<protein>
    <submittedName>
        <fullName evidence="2">Uncharacterized protein</fullName>
    </submittedName>
</protein>
<feature type="compositionally biased region" description="Low complexity" evidence="1">
    <location>
        <begin position="65"/>
        <end position="84"/>
    </location>
</feature>
<comment type="caution">
    <text evidence="2">The sequence shown here is derived from an EMBL/GenBank/DDBJ whole genome shotgun (WGS) entry which is preliminary data.</text>
</comment>
<proteinExistence type="predicted"/>
<feature type="compositionally biased region" description="Acidic residues" evidence="1">
    <location>
        <begin position="99"/>
        <end position="110"/>
    </location>
</feature>
<dbReference type="AlphaFoldDB" id="A0A8H5M452"/>
<evidence type="ECO:0000313" key="2">
    <source>
        <dbReference type="EMBL" id="KAF5380198.1"/>
    </source>
</evidence>
<name>A0A8H5M452_9AGAR</name>
<dbReference type="Proteomes" id="UP000565441">
    <property type="component" value="Unassembled WGS sequence"/>
</dbReference>
<accession>A0A8H5M452</accession>
<keyword evidence="3" id="KW-1185">Reference proteome</keyword>
<organism evidence="2 3">
    <name type="scientific">Tricholomella constricta</name>
    <dbReference type="NCBI Taxonomy" id="117010"/>
    <lineage>
        <taxon>Eukaryota</taxon>
        <taxon>Fungi</taxon>
        <taxon>Dikarya</taxon>
        <taxon>Basidiomycota</taxon>
        <taxon>Agaricomycotina</taxon>
        <taxon>Agaricomycetes</taxon>
        <taxon>Agaricomycetidae</taxon>
        <taxon>Agaricales</taxon>
        <taxon>Tricholomatineae</taxon>
        <taxon>Lyophyllaceae</taxon>
        <taxon>Tricholomella</taxon>
    </lineage>
</organism>
<evidence type="ECO:0000256" key="1">
    <source>
        <dbReference type="SAM" id="MobiDB-lite"/>
    </source>
</evidence>
<evidence type="ECO:0000313" key="3">
    <source>
        <dbReference type="Proteomes" id="UP000565441"/>
    </source>
</evidence>
<gene>
    <name evidence="2" type="ORF">D9615_006169</name>
</gene>